<dbReference type="AlphaFoldDB" id="A0A4V1IKC4"/>
<evidence type="ECO:0000313" key="3">
    <source>
        <dbReference type="EMBL" id="QCW84424.1"/>
    </source>
</evidence>
<protein>
    <submittedName>
        <fullName evidence="2">ISKra4 family transposase</fullName>
    </submittedName>
</protein>
<dbReference type="Proteomes" id="UP000305881">
    <property type="component" value="Chromosome"/>
</dbReference>
<sequence>MAEIIARNGNDLTVQVTIKLTGSLMEMENTILDGCNEIGCLATTEALKIFDTDGGPIKLGDTKMTARDKDNKTYQTPYGSVQLGRYVYQTSKGGRIYCPLEHKARIIRGATPKFAQQLSHKYANMNAPAVCLDLEDNHHRKIAHSYLQDVSDWVGGIAGAKEELWEYDIPPLDEAITTIVVSLDGAYVLIREDGYREAMVGNISLYDVTGKRQHTIYIGEAPEYGKGTFFQRLEKEIVTVKKHYPDALYLGIADGAKNNWSFLEQHTSRQLLDFFHVTEYLANVAYAAYPGKTDKPKRIIWLDERCKQLKREPGAVETLISEMEKLAQKTSLTKTVKENLEAALTYFKNHNQMMDYAMHTEKNLPIGSGVTEAACKTLVKQRLCGSGMRWKNQGAKVILSLRALVQSKGRWQQFWDKIDQYGSHVCV</sequence>
<dbReference type="OrthoDB" id="9204559at2"/>
<dbReference type="RefSeq" id="WP_017841684.1">
    <property type="nucleotide sequence ID" value="NZ_CP035467.1"/>
</dbReference>
<name>A0A4V1IKC4_METBY</name>
<reference evidence="4" key="1">
    <citation type="journal article" date="2019" name="J. Bacteriol.">
        <title>A Mutagenic Screen Identifies a TonB-Dependent Receptor Required for the Lanthanide Metal Switch in the Type I Methanotroph 'Methylotuvimicrobium buryatense' 5GB1C.</title>
        <authorList>
            <person name="Groom J.D."/>
            <person name="Ford S.M."/>
            <person name="Pesesky M.W."/>
            <person name="Lidstrom M.E."/>
        </authorList>
    </citation>
    <scope>NUCLEOTIDE SEQUENCE [LARGE SCALE GENOMIC DNA]</scope>
    <source>
        <strain evidence="4">5GB1C</strain>
    </source>
</reference>
<evidence type="ECO:0000313" key="1">
    <source>
        <dbReference type="EMBL" id="QCW83817.1"/>
    </source>
</evidence>
<dbReference type="NCBIfam" id="NF033572">
    <property type="entry name" value="transpos_ISKra4"/>
    <property type="match status" value="1"/>
</dbReference>
<proteinExistence type="predicted"/>
<reference evidence="2 4" key="2">
    <citation type="submission" date="2019-01" db="EMBL/GenBank/DDBJ databases">
        <title>A mutagenic screen identifies a TonB-dependent receptor required for the lanthanide metal switch in the Type I methanotroph Methylotuvimicrobium buryatense 5GB1C.</title>
        <authorList>
            <person name="Groom J.D."/>
            <person name="Ford S.M."/>
            <person name="Pesesky M.W."/>
            <person name="Lidstrom M.E."/>
        </authorList>
    </citation>
    <scope>NUCLEOTIDE SEQUENCE [LARGE SCALE GENOMIC DNA]</scope>
    <source>
        <strain evidence="2 4">5GB1C</strain>
    </source>
</reference>
<dbReference type="EMBL" id="CP035467">
    <property type="protein sequence ID" value="QCW84415.1"/>
    <property type="molecule type" value="Genomic_DNA"/>
</dbReference>
<organism evidence="2 4">
    <name type="scientific">Methylotuvimicrobium buryatense</name>
    <name type="common">Methylomicrobium buryatense</name>
    <dbReference type="NCBI Taxonomy" id="95641"/>
    <lineage>
        <taxon>Bacteria</taxon>
        <taxon>Pseudomonadati</taxon>
        <taxon>Pseudomonadota</taxon>
        <taxon>Gammaproteobacteria</taxon>
        <taxon>Methylococcales</taxon>
        <taxon>Methylococcaceae</taxon>
        <taxon>Methylotuvimicrobium</taxon>
    </lineage>
</organism>
<dbReference type="KEGG" id="mbur:EQU24_20885"/>
<dbReference type="EMBL" id="CP035467">
    <property type="protein sequence ID" value="QCW84424.1"/>
    <property type="molecule type" value="Genomic_DNA"/>
</dbReference>
<keyword evidence="4" id="KW-1185">Reference proteome</keyword>
<accession>A0A4V1IKC4</accession>
<dbReference type="EMBL" id="CP035467">
    <property type="protein sequence ID" value="QCW83817.1"/>
    <property type="molecule type" value="Genomic_DNA"/>
</dbReference>
<gene>
    <name evidence="1" type="ORF">EQU24_17365</name>
    <name evidence="2" type="ORF">EQU24_20885</name>
    <name evidence="3" type="ORF">EQU24_20930</name>
</gene>
<dbReference type="KEGG" id="mbur:EQU24_20930"/>
<evidence type="ECO:0000313" key="4">
    <source>
        <dbReference type="Proteomes" id="UP000305881"/>
    </source>
</evidence>
<evidence type="ECO:0000313" key="2">
    <source>
        <dbReference type="EMBL" id="QCW84415.1"/>
    </source>
</evidence>
<dbReference type="KEGG" id="mbur:EQU24_17365"/>